<feature type="domain" description="S1 motif" evidence="8">
    <location>
        <begin position="277"/>
        <end position="347"/>
    </location>
</feature>
<dbReference type="SUPFAM" id="SSF50249">
    <property type="entry name" value="Nucleic acid-binding proteins"/>
    <property type="match status" value="6"/>
</dbReference>
<comment type="function">
    <text evidence="6 7">Binds mRNA; thus facilitating recognition of the initiation point. It is needed to translate mRNA with a short Shine-Dalgarno (SD) purine-rich sequence.</text>
</comment>
<dbReference type="InterPro" id="IPR035104">
    <property type="entry name" value="Ribosomal_protein_S1-like"/>
</dbReference>
<feature type="domain" description="S1 motif" evidence="8">
    <location>
        <begin position="192"/>
        <end position="260"/>
    </location>
</feature>
<evidence type="ECO:0000313" key="10">
    <source>
        <dbReference type="Proteomes" id="UP000072520"/>
    </source>
</evidence>
<dbReference type="PIRSF" id="PIRSF002111">
    <property type="entry name" value="RpsA"/>
    <property type="match status" value="1"/>
</dbReference>
<proteinExistence type="inferred from homology"/>
<keyword evidence="2" id="KW-0677">Repeat</keyword>
<dbReference type="Pfam" id="PF00575">
    <property type="entry name" value="S1"/>
    <property type="match status" value="6"/>
</dbReference>
<dbReference type="GeneID" id="61254712"/>
<dbReference type="FunFam" id="2.40.50.140:FF:000011">
    <property type="entry name" value="30S ribosomal protein S1"/>
    <property type="match status" value="1"/>
</dbReference>
<dbReference type="GO" id="GO:0003735">
    <property type="term" value="F:structural constituent of ribosome"/>
    <property type="evidence" value="ECO:0007669"/>
    <property type="project" value="InterPro"/>
</dbReference>
<evidence type="ECO:0000313" key="9">
    <source>
        <dbReference type="EMBL" id="KTS99064.1"/>
    </source>
</evidence>
<dbReference type="InterPro" id="IPR000110">
    <property type="entry name" value="Ribosomal_bS1"/>
</dbReference>
<dbReference type="InterPro" id="IPR012340">
    <property type="entry name" value="NA-bd_OB-fold"/>
</dbReference>
<feature type="domain" description="S1 motif" evidence="8">
    <location>
        <begin position="21"/>
        <end position="87"/>
    </location>
</feature>
<dbReference type="FunFam" id="2.40.50.140:FF:000016">
    <property type="entry name" value="30S ribosomal protein S1"/>
    <property type="match status" value="1"/>
</dbReference>
<evidence type="ECO:0000256" key="1">
    <source>
        <dbReference type="ARBA" id="ARBA00006767"/>
    </source>
</evidence>
<dbReference type="CDD" id="cd05687">
    <property type="entry name" value="S1_RPS1_repeat_ec1_hs1"/>
    <property type="match status" value="1"/>
</dbReference>
<dbReference type="FunFam" id="2.40.50.140:FF:000017">
    <property type="entry name" value="30S ribosomal protein S1"/>
    <property type="match status" value="1"/>
</dbReference>
<feature type="domain" description="S1 motif" evidence="8">
    <location>
        <begin position="364"/>
        <end position="434"/>
    </location>
</feature>
<dbReference type="PRINTS" id="PR00681">
    <property type="entry name" value="RIBOSOMALS1"/>
</dbReference>
<name>A0AB34VGS9_9GAMM</name>
<dbReference type="Gene3D" id="2.40.50.140">
    <property type="entry name" value="Nucleic acid-binding proteins"/>
    <property type="match status" value="6"/>
</dbReference>
<evidence type="ECO:0000256" key="2">
    <source>
        <dbReference type="ARBA" id="ARBA00022737"/>
    </source>
</evidence>
<comment type="similarity">
    <text evidence="1 7">Belongs to the bacterial ribosomal protein bS1 family.</text>
</comment>
<dbReference type="FunFam" id="2.40.50.140:FF:000036">
    <property type="entry name" value="30S ribosomal protein S1"/>
    <property type="match status" value="1"/>
</dbReference>
<dbReference type="RefSeq" id="WP_033737767.1">
    <property type="nucleotide sequence ID" value="NZ_CP046585.1"/>
</dbReference>
<evidence type="ECO:0000256" key="6">
    <source>
        <dbReference type="ARBA" id="ARBA00025604"/>
    </source>
</evidence>
<evidence type="ECO:0000256" key="7">
    <source>
        <dbReference type="PIRNR" id="PIRNR002111"/>
    </source>
</evidence>
<feature type="domain" description="S1 motif" evidence="8">
    <location>
        <begin position="105"/>
        <end position="171"/>
    </location>
</feature>
<dbReference type="AlphaFoldDB" id="A0AB34VGS9"/>
<dbReference type="FunFam" id="2.40.50.140:FF:000018">
    <property type="entry name" value="30S ribosomal protein S1"/>
    <property type="match status" value="1"/>
</dbReference>
<keyword evidence="4 7" id="KW-0689">Ribosomal protein</keyword>
<dbReference type="NCBIfam" id="TIGR00717">
    <property type="entry name" value="rpsA"/>
    <property type="match status" value="1"/>
</dbReference>
<dbReference type="NCBIfam" id="NF004952">
    <property type="entry name" value="PRK06299.1-2"/>
    <property type="match status" value="1"/>
</dbReference>
<dbReference type="GO" id="GO:0003729">
    <property type="term" value="F:mRNA binding"/>
    <property type="evidence" value="ECO:0007669"/>
    <property type="project" value="TreeGrafter"/>
</dbReference>
<keyword evidence="3 7" id="KW-0694">RNA-binding</keyword>
<dbReference type="SMART" id="SM00316">
    <property type="entry name" value="S1"/>
    <property type="match status" value="6"/>
</dbReference>
<dbReference type="FunFam" id="2.40.50.140:FF:000021">
    <property type="entry name" value="30S ribosomal protein S1"/>
    <property type="match status" value="1"/>
</dbReference>
<comment type="caution">
    <text evidence="9">The sequence shown here is derived from an EMBL/GenBank/DDBJ whole genome shotgun (WGS) entry which is preliminary data.</text>
</comment>
<organism evidence="9 10">
    <name type="scientific">Pantoea stewartii</name>
    <dbReference type="NCBI Taxonomy" id="66269"/>
    <lineage>
        <taxon>Bacteria</taxon>
        <taxon>Pseudomonadati</taxon>
        <taxon>Pseudomonadota</taxon>
        <taxon>Gammaproteobacteria</taxon>
        <taxon>Enterobacterales</taxon>
        <taxon>Erwiniaceae</taxon>
        <taxon>Pantoea</taxon>
    </lineage>
</organism>
<dbReference type="CDD" id="cd05691">
    <property type="entry name" value="S1_RPS1_repeat_ec6"/>
    <property type="match status" value="1"/>
</dbReference>
<dbReference type="PROSITE" id="PS50126">
    <property type="entry name" value="S1"/>
    <property type="match status" value="6"/>
</dbReference>
<accession>A0AB34VGS9</accession>
<evidence type="ECO:0000256" key="5">
    <source>
        <dbReference type="ARBA" id="ARBA00023274"/>
    </source>
</evidence>
<evidence type="ECO:0000259" key="8">
    <source>
        <dbReference type="PROSITE" id="PS50126"/>
    </source>
</evidence>
<dbReference type="InterPro" id="IPR050437">
    <property type="entry name" value="Ribos_protein_bS1-like"/>
</dbReference>
<reference evidence="9 10" key="1">
    <citation type="journal article" date="2016" name="Front. Microbiol.">
        <title>Genomic Resource of Rice Seed Associated Bacteria.</title>
        <authorList>
            <person name="Midha S."/>
            <person name="Bansal K."/>
            <person name="Sharma S."/>
            <person name="Kumar N."/>
            <person name="Patil P.P."/>
            <person name="Chaudhry V."/>
            <person name="Patil P.B."/>
        </authorList>
    </citation>
    <scope>NUCLEOTIDE SEQUENCE [LARGE SCALE GENOMIC DNA]</scope>
    <source>
        <strain evidence="9 10">RSA13</strain>
    </source>
</reference>
<dbReference type="GO" id="GO:0022627">
    <property type="term" value="C:cytosolic small ribosomal subunit"/>
    <property type="evidence" value="ECO:0007669"/>
    <property type="project" value="TreeGrafter"/>
</dbReference>
<keyword evidence="5 7" id="KW-0687">Ribonucleoprotein</keyword>
<dbReference type="EMBL" id="LDSI01000009">
    <property type="protein sequence ID" value="KTS99064.1"/>
    <property type="molecule type" value="Genomic_DNA"/>
</dbReference>
<dbReference type="InterPro" id="IPR003029">
    <property type="entry name" value="S1_domain"/>
</dbReference>
<evidence type="ECO:0000256" key="4">
    <source>
        <dbReference type="ARBA" id="ARBA00022980"/>
    </source>
</evidence>
<dbReference type="NCBIfam" id="NF004954">
    <property type="entry name" value="PRK06299.1-4"/>
    <property type="match status" value="1"/>
</dbReference>
<protein>
    <recommendedName>
        <fullName evidence="7">30S ribosomal protein S1</fullName>
    </recommendedName>
</protein>
<dbReference type="CDD" id="cd05688">
    <property type="entry name" value="S1_RPS1_repeat_ec3"/>
    <property type="match status" value="1"/>
</dbReference>
<gene>
    <name evidence="9" type="primary">rpsA</name>
    <name evidence="9" type="ORF">RSA13_06645</name>
</gene>
<dbReference type="PANTHER" id="PTHR10724">
    <property type="entry name" value="30S RIBOSOMAL PROTEIN S1"/>
    <property type="match status" value="1"/>
</dbReference>
<dbReference type="NCBIfam" id="NF004951">
    <property type="entry name" value="PRK06299.1-1"/>
    <property type="match status" value="1"/>
</dbReference>
<dbReference type="Proteomes" id="UP000072520">
    <property type="component" value="Unassembled WGS sequence"/>
</dbReference>
<evidence type="ECO:0000256" key="3">
    <source>
        <dbReference type="ARBA" id="ARBA00022884"/>
    </source>
</evidence>
<dbReference type="CDD" id="cd04465">
    <property type="entry name" value="S1_RPS1_repeat_ec2_hs2"/>
    <property type="match status" value="1"/>
</dbReference>
<feature type="domain" description="S1 motif" evidence="8">
    <location>
        <begin position="451"/>
        <end position="520"/>
    </location>
</feature>
<dbReference type="PANTHER" id="PTHR10724:SF7">
    <property type="entry name" value="SMALL RIBOSOMAL SUBUNIT PROTEIN BS1C"/>
    <property type="match status" value="1"/>
</dbReference>
<sequence>MTESFAQLFEESLKEIETRPGSIVRGVVVSIDKDVVLVDAGLKSESAIPAEQFKNAAGELEIQVGDEVDVALDAVEDGFGETLLSREKAKRHEAWITLEKAYEEAETVTGIINGKVKGGFTVELNGIRAFLPGSLVDVRPVRDTLHLEGKELEFKVIKLDQKRNNVVVSRRAVIESENSAERDQLLENLQEGMEVKGIVKNLTDYGAFVDLGGVDGLLHITDMAWKRVKHPSEIVNVGDEINVKVLKFDRERTRVSLGLKQLGEDPWVAIAKRYPEGTKLTGRVTNLTDYGCFVEIEEGVEGLVHVSEMDWTNKNIHPSKVVNVGDVVEVMVLDIDEERRRISLGLKQCKSNPWQQFAETHNKGDRVEGKIKSITDFGIFIGLDGGIDGLVHLSDISWNATGEEAVREYKKGDEIAAVVLQVDAERERISLGVKQLAEDPFNNYITLNKKGAIVTGKVTAVDAKGATVELADGVEGYLRASEASMDRIEDATLVLNVGDDVEAKFTGVDRKNRVVSLSVRAKDQADEKEAINTVNTKQEEGNFSSAMAEAFKAAKGE</sequence>
<dbReference type="GO" id="GO:0006412">
    <property type="term" value="P:translation"/>
    <property type="evidence" value="ECO:0007669"/>
    <property type="project" value="InterPro"/>
</dbReference>